<reference evidence="2" key="2">
    <citation type="submission" date="2015-03" db="UniProtKB">
        <authorList>
            <consortium name="EnsemblPlants"/>
        </authorList>
    </citation>
    <scope>IDENTIFICATION</scope>
</reference>
<organism evidence="2">
    <name type="scientific">Oryza barthii</name>
    <dbReference type="NCBI Taxonomy" id="65489"/>
    <lineage>
        <taxon>Eukaryota</taxon>
        <taxon>Viridiplantae</taxon>
        <taxon>Streptophyta</taxon>
        <taxon>Embryophyta</taxon>
        <taxon>Tracheophyta</taxon>
        <taxon>Spermatophyta</taxon>
        <taxon>Magnoliopsida</taxon>
        <taxon>Liliopsida</taxon>
        <taxon>Poales</taxon>
        <taxon>Poaceae</taxon>
        <taxon>BOP clade</taxon>
        <taxon>Oryzoideae</taxon>
        <taxon>Oryzeae</taxon>
        <taxon>Oryzinae</taxon>
        <taxon>Oryza</taxon>
    </lineage>
</organism>
<accession>A0A0D3FKY7</accession>
<dbReference type="EnsemblPlants" id="OBART03G24960.1">
    <property type="protein sequence ID" value="OBART03G24960.1"/>
    <property type="gene ID" value="OBART03G24960"/>
</dbReference>
<evidence type="ECO:0000256" key="1">
    <source>
        <dbReference type="SAM" id="MobiDB-lite"/>
    </source>
</evidence>
<dbReference type="PaxDb" id="65489-OBART03G24960.1"/>
<sequence length="108" mass="11920">MRFSPRWRAAARMAPPWTGGHPPQHCPRPLAFLSTSGSCGPANADMRHLIAHLLAKDPRRPSRLPRGATDVKSHPLFKTPQPRPPPFVMPHPFVPGRWRCAAALVAVV</sequence>
<protein>
    <submittedName>
        <fullName evidence="2">Uncharacterized protein</fullName>
    </submittedName>
</protein>
<dbReference type="Gramene" id="OBART03G24960.1">
    <property type="protein sequence ID" value="OBART03G24960.1"/>
    <property type="gene ID" value="OBART03G24960"/>
</dbReference>
<proteinExistence type="predicted"/>
<dbReference type="Proteomes" id="UP000026960">
    <property type="component" value="Chromosome 3"/>
</dbReference>
<keyword evidence="3" id="KW-1185">Reference proteome</keyword>
<feature type="region of interest" description="Disordered" evidence="1">
    <location>
        <begin position="58"/>
        <end position="88"/>
    </location>
</feature>
<evidence type="ECO:0000313" key="2">
    <source>
        <dbReference type="EnsemblPlants" id="OBART03G24960.1"/>
    </source>
</evidence>
<name>A0A0D3FKY7_9ORYZ</name>
<dbReference type="STRING" id="65489.A0A0D3FKY7"/>
<dbReference type="HOGENOM" id="CLU_2200972_0_0_1"/>
<dbReference type="AlphaFoldDB" id="A0A0D3FKY7"/>
<reference evidence="2" key="1">
    <citation type="journal article" date="2009" name="Rice">
        <title>De Novo Next Generation Sequencing of Plant Genomes.</title>
        <authorList>
            <person name="Rounsley S."/>
            <person name="Marri P.R."/>
            <person name="Yu Y."/>
            <person name="He R."/>
            <person name="Sisneros N."/>
            <person name="Goicoechea J.L."/>
            <person name="Lee S.J."/>
            <person name="Angelova A."/>
            <person name="Kudrna D."/>
            <person name="Luo M."/>
            <person name="Affourtit J."/>
            <person name="Desany B."/>
            <person name="Knight J."/>
            <person name="Niazi F."/>
            <person name="Egholm M."/>
            <person name="Wing R.A."/>
        </authorList>
    </citation>
    <scope>NUCLEOTIDE SEQUENCE [LARGE SCALE GENOMIC DNA]</scope>
    <source>
        <strain evidence="2">cv. IRGC 105608</strain>
    </source>
</reference>
<evidence type="ECO:0000313" key="3">
    <source>
        <dbReference type="Proteomes" id="UP000026960"/>
    </source>
</evidence>